<dbReference type="SUPFAM" id="SSF46565">
    <property type="entry name" value="Chaperone J-domain"/>
    <property type="match status" value="1"/>
</dbReference>
<dbReference type="Gene3D" id="1.10.287.110">
    <property type="entry name" value="DnaJ domain"/>
    <property type="match status" value="1"/>
</dbReference>
<evidence type="ECO:0000259" key="2">
    <source>
        <dbReference type="PROSITE" id="PS50076"/>
    </source>
</evidence>
<organism evidence="3">
    <name type="scientific">Aquarana catesbeiana</name>
    <name type="common">American bullfrog</name>
    <name type="synonym">Rana catesbeiana</name>
    <dbReference type="NCBI Taxonomy" id="8400"/>
    <lineage>
        <taxon>Eukaryota</taxon>
        <taxon>Metazoa</taxon>
        <taxon>Chordata</taxon>
        <taxon>Craniata</taxon>
        <taxon>Vertebrata</taxon>
        <taxon>Euteleostomi</taxon>
        <taxon>Amphibia</taxon>
        <taxon>Batrachia</taxon>
        <taxon>Anura</taxon>
        <taxon>Neobatrachia</taxon>
        <taxon>Ranoidea</taxon>
        <taxon>Ranidae</taxon>
        <taxon>Aquarana</taxon>
    </lineage>
</organism>
<dbReference type="AlphaFoldDB" id="A0A2G9RD73"/>
<dbReference type="OrthoDB" id="10250354at2759"/>
<feature type="domain" description="J" evidence="2">
    <location>
        <begin position="37"/>
        <end position="78"/>
    </location>
</feature>
<gene>
    <name evidence="3" type="ORF">AB205_0094810</name>
</gene>
<name>A0A2G9RD73_AQUCT</name>
<feature type="region of interest" description="Disordered" evidence="1">
    <location>
        <begin position="1"/>
        <end position="28"/>
    </location>
</feature>
<dbReference type="PROSITE" id="PS50076">
    <property type="entry name" value="DNAJ_2"/>
    <property type="match status" value="1"/>
</dbReference>
<dbReference type="CDD" id="cd06257">
    <property type="entry name" value="DnaJ"/>
    <property type="match status" value="1"/>
</dbReference>
<dbReference type="Pfam" id="PF00226">
    <property type="entry name" value="DnaJ"/>
    <property type="match status" value="1"/>
</dbReference>
<dbReference type="InterPro" id="IPR001623">
    <property type="entry name" value="DnaJ_domain"/>
</dbReference>
<reference evidence="3" key="1">
    <citation type="submission" date="2017-08" db="EMBL/GenBank/DDBJ databases">
        <title>Assembly of the North American Bullfrog Genome.</title>
        <authorList>
            <person name="Warren R.L."/>
            <person name="Vandervalk B.P."/>
            <person name="Kucuk E."/>
            <person name="Birol I."/>
            <person name="Helbing C."/>
            <person name="Pandoh P."/>
            <person name="Behsaz B."/>
            <person name="Mohamadi H."/>
            <person name="Chu J."/>
            <person name="Jackman S."/>
            <person name="Hammond S.A."/>
            <person name="Veldhoen N."/>
            <person name="Kirk H."/>
            <person name="Zhao Y."/>
            <person name="Coope R."/>
            <person name="Pleasance S."/>
            <person name="Moore R."/>
            <person name="Holt R."/>
        </authorList>
    </citation>
    <scope>NUCLEOTIDE SEQUENCE</scope>
    <source>
        <strain evidence="3">Bruno</strain>
        <tissue evidence="3">Liver</tissue>
    </source>
</reference>
<proteinExistence type="predicted"/>
<dbReference type="InterPro" id="IPR050817">
    <property type="entry name" value="DjlA_DnaK_co-chaperone"/>
</dbReference>
<evidence type="ECO:0000256" key="1">
    <source>
        <dbReference type="SAM" id="MobiDB-lite"/>
    </source>
</evidence>
<dbReference type="SMART" id="SM00271">
    <property type="entry name" value="DnaJ"/>
    <property type="match status" value="1"/>
</dbReference>
<dbReference type="InterPro" id="IPR036869">
    <property type="entry name" value="J_dom_sf"/>
</dbReference>
<evidence type="ECO:0000313" key="3">
    <source>
        <dbReference type="EMBL" id="PIO25830.1"/>
    </source>
</evidence>
<accession>A0A2G9RD73</accession>
<dbReference type="PANTHER" id="PTHR24074">
    <property type="entry name" value="CO-CHAPERONE PROTEIN DJLA"/>
    <property type="match status" value="1"/>
</dbReference>
<dbReference type="EMBL" id="KV950181">
    <property type="protein sequence ID" value="PIO25830.1"/>
    <property type="molecule type" value="Genomic_DNA"/>
</dbReference>
<dbReference type="PRINTS" id="PR00625">
    <property type="entry name" value="JDOMAIN"/>
</dbReference>
<sequence>MAASEEANEGRCRGFDLRNSTARSPSPLGMANVTNIKLYDLLGLQPGTTKNELKKAYRKLAKEYNPDKNPNAGEKLKR</sequence>
<protein>
    <recommendedName>
        <fullName evidence="2">J domain-containing protein</fullName>
    </recommendedName>
</protein>